<dbReference type="Pfam" id="PF01965">
    <property type="entry name" value="DJ-1_PfpI"/>
    <property type="match status" value="1"/>
</dbReference>
<sequence>MSSPPPRFPSSAEVFQLCTSPSPSPQDIRVIPFSPSKRSLKIGILVLSRAQVQLFDLAAIDLLPMLSRTRIDRLTASSAVIAAAVDEVDIRYISESGEGSFPITSGARIPVTNSFDNAPQMDVLIIPGSFSYEELTLAATTFMREQSSNRGFIALLSMGSGILSLAQTGLLHETRAATSQALFPFLQQRFPETRWRVMHWTKQGHLWTSSSAVAGIVMLVAWVREYFWDRREAVECVLGAAGFPPLHNS</sequence>
<reference evidence="2" key="1">
    <citation type="journal article" date="2020" name="Stud. Mycol.">
        <title>101 Dothideomycetes genomes: a test case for predicting lifestyles and emergence of pathogens.</title>
        <authorList>
            <person name="Haridas S."/>
            <person name="Albert R."/>
            <person name="Binder M."/>
            <person name="Bloem J."/>
            <person name="Labutti K."/>
            <person name="Salamov A."/>
            <person name="Andreopoulos B."/>
            <person name="Baker S."/>
            <person name="Barry K."/>
            <person name="Bills G."/>
            <person name="Bluhm B."/>
            <person name="Cannon C."/>
            <person name="Castanera R."/>
            <person name="Culley D."/>
            <person name="Daum C."/>
            <person name="Ezra D."/>
            <person name="Gonzalez J."/>
            <person name="Henrissat B."/>
            <person name="Kuo A."/>
            <person name="Liang C."/>
            <person name="Lipzen A."/>
            <person name="Lutzoni F."/>
            <person name="Magnuson J."/>
            <person name="Mondo S."/>
            <person name="Nolan M."/>
            <person name="Ohm R."/>
            <person name="Pangilinan J."/>
            <person name="Park H.-J."/>
            <person name="Ramirez L."/>
            <person name="Alfaro M."/>
            <person name="Sun H."/>
            <person name="Tritt A."/>
            <person name="Yoshinaga Y."/>
            <person name="Zwiers L.-H."/>
            <person name="Turgeon B."/>
            <person name="Goodwin S."/>
            <person name="Spatafora J."/>
            <person name="Crous P."/>
            <person name="Grigoriev I."/>
        </authorList>
    </citation>
    <scope>NUCLEOTIDE SEQUENCE</scope>
    <source>
        <strain evidence="2">CBS 119925</strain>
    </source>
</reference>
<name>A0A6A6V4V0_9PLEO</name>
<dbReference type="EMBL" id="MU006581">
    <property type="protein sequence ID" value="KAF2745588.1"/>
    <property type="molecule type" value="Genomic_DNA"/>
</dbReference>
<dbReference type="InterPro" id="IPR002818">
    <property type="entry name" value="DJ-1/PfpI"/>
</dbReference>
<gene>
    <name evidence="2" type="ORF">M011DRAFT_478752</name>
</gene>
<dbReference type="InterPro" id="IPR029062">
    <property type="entry name" value="Class_I_gatase-like"/>
</dbReference>
<dbReference type="AlphaFoldDB" id="A0A6A6V4V0"/>
<feature type="domain" description="DJ-1/PfpI" evidence="1">
    <location>
        <begin position="87"/>
        <end position="218"/>
    </location>
</feature>
<protein>
    <recommendedName>
        <fullName evidence="1">DJ-1/PfpI domain-containing protein</fullName>
    </recommendedName>
</protein>
<proteinExistence type="predicted"/>
<organism evidence="2 3">
    <name type="scientific">Sporormia fimetaria CBS 119925</name>
    <dbReference type="NCBI Taxonomy" id="1340428"/>
    <lineage>
        <taxon>Eukaryota</taxon>
        <taxon>Fungi</taxon>
        <taxon>Dikarya</taxon>
        <taxon>Ascomycota</taxon>
        <taxon>Pezizomycotina</taxon>
        <taxon>Dothideomycetes</taxon>
        <taxon>Pleosporomycetidae</taxon>
        <taxon>Pleosporales</taxon>
        <taxon>Sporormiaceae</taxon>
        <taxon>Sporormia</taxon>
    </lineage>
</organism>
<dbReference type="OrthoDB" id="543156at2759"/>
<dbReference type="PANTHER" id="PTHR43130:SF7">
    <property type="entry name" value="DJ-1_PFPI DOMAIN-CONTAINING PROTEIN"/>
    <property type="match status" value="1"/>
</dbReference>
<evidence type="ECO:0000259" key="1">
    <source>
        <dbReference type="Pfam" id="PF01965"/>
    </source>
</evidence>
<evidence type="ECO:0000313" key="2">
    <source>
        <dbReference type="EMBL" id="KAF2745588.1"/>
    </source>
</evidence>
<dbReference type="Proteomes" id="UP000799440">
    <property type="component" value="Unassembled WGS sequence"/>
</dbReference>
<dbReference type="SUPFAM" id="SSF52317">
    <property type="entry name" value="Class I glutamine amidotransferase-like"/>
    <property type="match status" value="1"/>
</dbReference>
<dbReference type="InterPro" id="IPR052158">
    <property type="entry name" value="INH-QAR"/>
</dbReference>
<dbReference type="PANTHER" id="PTHR43130">
    <property type="entry name" value="ARAC-FAMILY TRANSCRIPTIONAL REGULATOR"/>
    <property type="match status" value="1"/>
</dbReference>
<keyword evidence="3" id="KW-1185">Reference proteome</keyword>
<dbReference type="Gene3D" id="3.40.50.880">
    <property type="match status" value="1"/>
</dbReference>
<evidence type="ECO:0000313" key="3">
    <source>
        <dbReference type="Proteomes" id="UP000799440"/>
    </source>
</evidence>
<accession>A0A6A6V4V0</accession>